<evidence type="ECO:0000259" key="2">
    <source>
        <dbReference type="Pfam" id="PF04248"/>
    </source>
</evidence>
<feature type="region of interest" description="Disordered" evidence="1">
    <location>
        <begin position="1"/>
        <end position="21"/>
    </location>
</feature>
<gene>
    <name evidence="3" type="ORF">FHX48_001334</name>
</gene>
<dbReference type="InterPro" id="IPR007361">
    <property type="entry name" value="DUF427"/>
</dbReference>
<dbReference type="PANTHER" id="PTHR43058">
    <property type="entry name" value="SLR0655 PROTEIN"/>
    <property type="match status" value="1"/>
</dbReference>
<dbReference type="Pfam" id="PF04248">
    <property type="entry name" value="NTP_transf_9"/>
    <property type="match status" value="1"/>
</dbReference>
<dbReference type="EMBL" id="JACGWY010000002">
    <property type="protein sequence ID" value="MBA8816261.1"/>
    <property type="molecule type" value="Genomic_DNA"/>
</dbReference>
<dbReference type="Proteomes" id="UP000526083">
    <property type="component" value="Unassembled WGS sequence"/>
</dbReference>
<reference evidence="3 4" key="1">
    <citation type="submission" date="2020-07" db="EMBL/GenBank/DDBJ databases">
        <title>Sequencing the genomes of 1000 actinobacteria strains.</title>
        <authorList>
            <person name="Klenk H.-P."/>
        </authorList>
    </citation>
    <scope>NUCLEOTIDE SEQUENCE [LARGE SCALE GENOMIC DNA]</scope>
    <source>
        <strain evidence="3 4">DSM 27576</strain>
    </source>
</reference>
<name>A0A7W3JNT4_9MICO</name>
<evidence type="ECO:0000256" key="1">
    <source>
        <dbReference type="SAM" id="MobiDB-lite"/>
    </source>
</evidence>
<dbReference type="Gene3D" id="2.170.150.40">
    <property type="entry name" value="Domain of unknown function (DUF427)"/>
    <property type="match status" value="1"/>
</dbReference>
<keyword evidence="4" id="KW-1185">Reference proteome</keyword>
<evidence type="ECO:0000313" key="3">
    <source>
        <dbReference type="EMBL" id="MBA8816261.1"/>
    </source>
</evidence>
<evidence type="ECO:0000313" key="4">
    <source>
        <dbReference type="Proteomes" id="UP000526083"/>
    </source>
</evidence>
<organism evidence="3 4">
    <name type="scientific">Microbacterium halimionae</name>
    <dbReference type="NCBI Taxonomy" id="1526413"/>
    <lineage>
        <taxon>Bacteria</taxon>
        <taxon>Bacillati</taxon>
        <taxon>Actinomycetota</taxon>
        <taxon>Actinomycetes</taxon>
        <taxon>Micrococcales</taxon>
        <taxon>Microbacteriaceae</taxon>
        <taxon>Microbacterium</taxon>
    </lineage>
</organism>
<comment type="caution">
    <text evidence="3">The sequence shown here is derived from an EMBL/GenBank/DDBJ whole genome shotgun (WGS) entry which is preliminary data.</text>
</comment>
<proteinExistence type="predicted"/>
<dbReference type="PANTHER" id="PTHR43058:SF1">
    <property type="entry name" value="DUF427 DOMAIN-CONTAINING PROTEIN"/>
    <property type="match status" value="1"/>
</dbReference>
<feature type="compositionally biased region" description="Basic and acidic residues" evidence="1">
    <location>
        <begin position="1"/>
        <end position="11"/>
    </location>
</feature>
<sequence length="173" mass="19124">MRRPTPDRVKPGQESVWDYPRPPRLERQNARIKITLGGVEIVDTDDVLRVLETSHPPVYYLPEDAFESGCLVSAAGSSMCEWKGAAHYFDVVSAGRATPDARPVVVPRAAWGYARPMPGFELLRNRVAVYPQLMDRCTVNGETVIPQPGEFYGGWITSGIVGPFKGIPGSHSW</sequence>
<feature type="domain" description="DUF427" evidence="2">
    <location>
        <begin position="32"/>
        <end position="131"/>
    </location>
</feature>
<protein>
    <submittedName>
        <fullName evidence="3">Uncharacterized protein (DUF427 family)</fullName>
    </submittedName>
</protein>
<accession>A0A7W3JNT4</accession>
<dbReference type="AlphaFoldDB" id="A0A7W3JNT4"/>
<dbReference type="InterPro" id="IPR038694">
    <property type="entry name" value="DUF427_sf"/>
</dbReference>
<dbReference type="RefSeq" id="WP_167049951.1">
    <property type="nucleotide sequence ID" value="NZ_JAAOZB010000002.1"/>
</dbReference>